<evidence type="ECO:0000256" key="3">
    <source>
        <dbReference type="SAM" id="Phobius"/>
    </source>
</evidence>
<dbReference type="AlphaFoldDB" id="A0A8R2FCA0"/>
<feature type="compositionally biased region" description="Low complexity" evidence="2">
    <location>
        <begin position="103"/>
        <end position="112"/>
    </location>
</feature>
<dbReference type="InterPro" id="IPR020309">
    <property type="entry name" value="Smim-14"/>
</dbReference>
<keyword evidence="3" id="KW-1133">Transmembrane helix</keyword>
<evidence type="ECO:0000256" key="1">
    <source>
        <dbReference type="ARBA" id="ARBA00017902"/>
    </source>
</evidence>
<name>A0A8R2FCA0_ACYPI</name>
<evidence type="ECO:0000313" key="5">
    <source>
        <dbReference type="Proteomes" id="UP000007819"/>
    </source>
</evidence>
<keyword evidence="3" id="KW-0812">Transmembrane</keyword>
<evidence type="ECO:0000313" key="4">
    <source>
        <dbReference type="EnsemblMetazoa" id="XP_008186252.1"/>
    </source>
</evidence>
<feature type="compositionally biased region" description="Pro residues" evidence="2">
    <location>
        <begin position="113"/>
        <end position="124"/>
    </location>
</feature>
<reference evidence="4" key="2">
    <citation type="submission" date="2022-06" db="UniProtKB">
        <authorList>
            <consortium name="EnsemblMetazoa"/>
        </authorList>
    </citation>
    <scope>IDENTIFICATION</scope>
</reference>
<dbReference type="Pfam" id="PF11027">
    <property type="entry name" value="DUF2615"/>
    <property type="match status" value="1"/>
</dbReference>
<proteinExistence type="predicted"/>
<keyword evidence="3" id="KW-0472">Membrane</keyword>
<feature type="region of interest" description="Disordered" evidence="2">
    <location>
        <begin position="95"/>
        <end position="124"/>
    </location>
</feature>
<dbReference type="PANTHER" id="PTHR31019">
    <property type="entry name" value="SMALL INTEGRAL MEMBRANE PROTEIN 14"/>
    <property type="match status" value="1"/>
</dbReference>
<keyword evidence="5" id="KW-1185">Reference proteome</keyword>
<sequence length="124" mass="13647">MDKVGFEVSLFTMSDNDPCECFWNHELSMQRLLSLLRQSQSACTDIDCLEPVQRLDGPLASNSEDTNFILLTGIWVVVALALYFMRPNPARAQEETIKKLPFGGSDNSGSDDPPSPPPPSMGAQ</sequence>
<dbReference type="RefSeq" id="XP_008186252.1">
    <property type="nucleotide sequence ID" value="XM_008188030.2"/>
</dbReference>
<dbReference type="PANTHER" id="PTHR31019:SF1">
    <property type="entry name" value="SMALL INTEGRAL MEMBRANE PROTEIN 14"/>
    <property type="match status" value="1"/>
</dbReference>
<accession>A0A8R2FCA0</accession>
<evidence type="ECO:0000256" key="2">
    <source>
        <dbReference type="SAM" id="MobiDB-lite"/>
    </source>
</evidence>
<dbReference type="GeneID" id="100161313"/>
<reference evidence="5" key="1">
    <citation type="submission" date="2010-06" db="EMBL/GenBank/DDBJ databases">
        <authorList>
            <person name="Jiang H."/>
            <person name="Abraham K."/>
            <person name="Ali S."/>
            <person name="Alsbrooks S.L."/>
            <person name="Anim B.N."/>
            <person name="Anosike U.S."/>
            <person name="Attaway T."/>
            <person name="Bandaranaike D.P."/>
            <person name="Battles P.K."/>
            <person name="Bell S.N."/>
            <person name="Bell A.V."/>
            <person name="Beltran B."/>
            <person name="Bickham C."/>
            <person name="Bustamante Y."/>
            <person name="Caleb T."/>
            <person name="Canada A."/>
            <person name="Cardenas V."/>
            <person name="Carter K."/>
            <person name="Chacko J."/>
            <person name="Chandrabose M.N."/>
            <person name="Chavez D."/>
            <person name="Chavez A."/>
            <person name="Chen L."/>
            <person name="Chu H.-S."/>
            <person name="Claassen K.J."/>
            <person name="Cockrell R."/>
            <person name="Collins M."/>
            <person name="Cooper J.A."/>
            <person name="Cree A."/>
            <person name="Curry S.M."/>
            <person name="Da Y."/>
            <person name="Dao M.D."/>
            <person name="Das B."/>
            <person name="Davila M.-L."/>
            <person name="Davy-Carroll L."/>
            <person name="Denson S."/>
            <person name="Dinh H."/>
            <person name="Ebong V.E."/>
            <person name="Edwards J.R."/>
            <person name="Egan A."/>
            <person name="El-Daye J."/>
            <person name="Escobedo L."/>
            <person name="Fernandez S."/>
            <person name="Fernando P.R."/>
            <person name="Flagg N."/>
            <person name="Forbes L.D."/>
            <person name="Fowler R.G."/>
            <person name="Fu Q."/>
            <person name="Gabisi R.A."/>
            <person name="Ganer J."/>
            <person name="Garbino Pronczuk A."/>
            <person name="Garcia R.M."/>
            <person name="Garner T."/>
            <person name="Garrett T.E."/>
            <person name="Gonzalez D.A."/>
            <person name="Hamid H."/>
            <person name="Hawkins E.S."/>
            <person name="Hirani K."/>
            <person name="Hogues M.E."/>
            <person name="Hollins B."/>
            <person name="Hsiao C.-H."/>
            <person name="Jabil R."/>
            <person name="James M.L."/>
            <person name="Jhangiani S.N."/>
            <person name="Johnson B."/>
            <person name="Johnson Q."/>
            <person name="Joshi V."/>
            <person name="Kalu J.B."/>
            <person name="Kam C."/>
            <person name="Kashfia A."/>
            <person name="Keebler J."/>
            <person name="Kisamo H."/>
            <person name="Kovar C.L."/>
            <person name="Lago L.A."/>
            <person name="Lai C.-Y."/>
            <person name="Laidlaw J."/>
            <person name="Lara F."/>
            <person name="Le T.-K."/>
            <person name="Lee S.L."/>
            <person name="Legall F.H."/>
            <person name="Lemon S.J."/>
            <person name="Lewis L.R."/>
            <person name="Li B."/>
            <person name="Liu Y."/>
            <person name="Liu Y.-S."/>
            <person name="Lopez J."/>
            <person name="Lozado R.J."/>
            <person name="Lu J."/>
            <person name="Madu R.C."/>
            <person name="Maheshwari M."/>
            <person name="Maheshwari R."/>
            <person name="Malloy K."/>
            <person name="Martinez E."/>
            <person name="Mathew T."/>
            <person name="Mercado I.C."/>
            <person name="Mercado C."/>
            <person name="Meyer B."/>
            <person name="Montgomery K."/>
            <person name="Morgan M.B."/>
            <person name="Munidasa M."/>
            <person name="Nazareth L.V."/>
            <person name="Nelson J."/>
            <person name="Ng B.M."/>
            <person name="Nguyen N.B."/>
            <person name="Nguyen P.Q."/>
            <person name="Nguyen T."/>
            <person name="Obregon M."/>
            <person name="Okwuonu G.O."/>
            <person name="Onwere C.G."/>
            <person name="Orozco G."/>
            <person name="Parra A."/>
            <person name="Patel S."/>
            <person name="Patil S."/>
            <person name="Perez A."/>
            <person name="Perez Y."/>
            <person name="Pham C."/>
            <person name="Primus E.L."/>
            <person name="Pu L.-L."/>
            <person name="Puazo M."/>
            <person name="Qin X."/>
            <person name="Quiroz J.B."/>
            <person name="Reese J."/>
            <person name="Richards S."/>
            <person name="Rives C.M."/>
            <person name="Robberts R."/>
            <person name="Ruiz S.J."/>
            <person name="Ruiz M.J."/>
            <person name="Santibanez J."/>
            <person name="Schneider B.W."/>
            <person name="Sisson I."/>
            <person name="Smith M."/>
            <person name="Sodergren E."/>
            <person name="Song X.-Z."/>
            <person name="Song B.B."/>
            <person name="Summersgill H."/>
            <person name="Thelus R."/>
            <person name="Thornton R.D."/>
            <person name="Trejos Z.Y."/>
            <person name="Usmani K."/>
            <person name="Vattathil S."/>
            <person name="Villasana D."/>
            <person name="Walker D.L."/>
            <person name="Wang S."/>
            <person name="Wang K."/>
            <person name="White C.S."/>
            <person name="Williams A.C."/>
            <person name="Williamson J."/>
            <person name="Wilson K."/>
            <person name="Woghiren I.O."/>
            <person name="Woodworth J.R."/>
            <person name="Worley K.C."/>
            <person name="Wright R.A."/>
            <person name="Wu W."/>
            <person name="Young L."/>
            <person name="Zhang L."/>
            <person name="Zhang J."/>
            <person name="Zhu Y."/>
            <person name="Muzny D.M."/>
            <person name="Weinstock G."/>
            <person name="Gibbs R.A."/>
        </authorList>
    </citation>
    <scope>NUCLEOTIDE SEQUENCE [LARGE SCALE GENOMIC DNA]</scope>
    <source>
        <strain evidence="5">LSR1</strain>
    </source>
</reference>
<dbReference type="Proteomes" id="UP000007819">
    <property type="component" value="Chromosome A1"/>
</dbReference>
<dbReference type="OrthoDB" id="10054061at2759"/>
<feature type="transmembrane region" description="Helical" evidence="3">
    <location>
        <begin position="68"/>
        <end position="85"/>
    </location>
</feature>
<dbReference type="GO" id="GO:0005783">
    <property type="term" value="C:endoplasmic reticulum"/>
    <property type="evidence" value="ECO:0007669"/>
    <property type="project" value="TreeGrafter"/>
</dbReference>
<dbReference type="EnsemblMetazoa" id="XM_008188030.3">
    <property type="protein sequence ID" value="XP_008186252.1"/>
    <property type="gene ID" value="LOC100161313"/>
</dbReference>
<protein>
    <recommendedName>
        <fullName evidence="1">Small integral membrane protein 14</fullName>
    </recommendedName>
</protein>
<organism evidence="4 5">
    <name type="scientific">Acyrthosiphon pisum</name>
    <name type="common">Pea aphid</name>
    <dbReference type="NCBI Taxonomy" id="7029"/>
    <lineage>
        <taxon>Eukaryota</taxon>
        <taxon>Metazoa</taxon>
        <taxon>Ecdysozoa</taxon>
        <taxon>Arthropoda</taxon>
        <taxon>Hexapoda</taxon>
        <taxon>Insecta</taxon>
        <taxon>Pterygota</taxon>
        <taxon>Neoptera</taxon>
        <taxon>Paraneoptera</taxon>
        <taxon>Hemiptera</taxon>
        <taxon>Sternorrhyncha</taxon>
        <taxon>Aphidomorpha</taxon>
        <taxon>Aphidoidea</taxon>
        <taxon>Aphididae</taxon>
        <taxon>Macrosiphini</taxon>
        <taxon>Acyrthosiphon</taxon>
    </lineage>
</organism>